<keyword evidence="1" id="KW-1133">Transmembrane helix</keyword>
<feature type="transmembrane region" description="Helical" evidence="1">
    <location>
        <begin position="202"/>
        <end position="223"/>
    </location>
</feature>
<feature type="transmembrane region" description="Helical" evidence="1">
    <location>
        <begin position="121"/>
        <end position="138"/>
    </location>
</feature>
<accession>A0A9J6CM41</accession>
<sequence length="248" mass="28802">MENEKTDEIDTAAAAREARRRRILENSNKRLGKITGRVHNEEIPQIESEQEIINKIYPDPEFERDTFEARANTVFQSNGMPNKDVFELLKAMQDNKTQTSNQQQQQKPPETAFTKFIQSKIPIVLIALIVYTLHVFNLEKFVGNSVFLLLLLWEIFEFCITAFIIKEPLPQNQIFVLLSMFLGLSPSRIQLIMKVLGLFNKILRDIAIFLFTFVFLHLTYSFCYKGENISEILDKELSSMLGFKNDEL</sequence>
<keyword evidence="1" id="KW-0472">Membrane</keyword>
<evidence type="ECO:0000256" key="1">
    <source>
        <dbReference type="SAM" id="Phobius"/>
    </source>
</evidence>
<name>A0A9J6CM41_POLVA</name>
<gene>
    <name evidence="2" type="ORF">PVAND_012339</name>
</gene>
<dbReference type="EMBL" id="JADBJN010000001">
    <property type="protein sequence ID" value="KAG5683029.1"/>
    <property type="molecule type" value="Genomic_DNA"/>
</dbReference>
<dbReference type="Proteomes" id="UP001107558">
    <property type="component" value="Chromosome 1"/>
</dbReference>
<protein>
    <submittedName>
        <fullName evidence="2">Uncharacterized protein</fullName>
    </submittedName>
</protein>
<comment type="caution">
    <text evidence="2">The sequence shown here is derived from an EMBL/GenBank/DDBJ whole genome shotgun (WGS) entry which is preliminary data.</text>
</comment>
<reference evidence="2" key="1">
    <citation type="submission" date="2021-03" db="EMBL/GenBank/DDBJ databases">
        <title>Chromosome level genome of the anhydrobiotic midge Polypedilum vanderplanki.</title>
        <authorList>
            <person name="Yoshida Y."/>
            <person name="Kikawada T."/>
            <person name="Gusev O."/>
        </authorList>
    </citation>
    <scope>NUCLEOTIDE SEQUENCE</scope>
    <source>
        <strain evidence="2">NIAS01</strain>
        <tissue evidence="2">Whole body or cell culture</tissue>
    </source>
</reference>
<feature type="transmembrane region" description="Helical" evidence="1">
    <location>
        <begin position="174"/>
        <end position="196"/>
    </location>
</feature>
<proteinExistence type="predicted"/>
<organism evidence="2 3">
    <name type="scientific">Polypedilum vanderplanki</name>
    <name type="common">Sleeping chironomid midge</name>
    <dbReference type="NCBI Taxonomy" id="319348"/>
    <lineage>
        <taxon>Eukaryota</taxon>
        <taxon>Metazoa</taxon>
        <taxon>Ecdysozoa</taxon>
        <taxon>Arthropoda</taxon>
        <taxon>Hexapoda</taxon>
        <taxon>Insecta</taxon>
        <taxon>Pterygota</taxon>
        <taxon>Neoptera</taxon>
        <taxon>Endopterygota</taxon>
        <taxon>Diptera</taxon>
        <taxon>Nematocera</taxon>
        <taxon>Chironomoidea</taxon>
        <taxon>Chironomidae</taxon>
        <taxon>Chironominae</taxon>
        <taxon>Polypedilum</taxon>
        <taxon>Polypedilum</taxon>
    </lineage>
</organism>
<evidence type="ECO:0000313" key="3">
    <source>
        <dbReference type="Proteomes" id="UP001107558"/>
    </source>
</evidence>
<feature type="transmembrane region" description="Helical" evidence="1">
    <location>
        <begin position="144"/>
        <end position="165"/>
    </location>
</feature>
<keyword evidence="3" id="KW-1185">Reference proteome</keyword>
<dbReference type="AlphaFoldDB" id="A0A9J6CM41"/>
<dbReference type="OrthoDB" id="9895378at2759"/>
<keyword evidence="1" id="KW-0812">Transmembrane</keyword>
<evidence type="ECO:0000313" key="2">
    <source>
        <dbReference type="EMBL" id="KAG5683029.1"/>
    </source>
</evidence>